<organism evidence="2 3">
    <name type="scientific">Roseomonas alba</name>
    <dbReference type="NCBI Taxonomy" id="2846776"/>
    <lineage>
        <taxon>Bacteria</taxon>
        <taxon>Pseudomonadati</taxon>
        <taxon>Pseudomonadota</taxon>
        <taxon>Alphaproteobacteria</taxon>
        <taxon>Acetobacterales</taxon>
        <taxon>Roseomonadaceae</taxon>
        <taxon>Roseomonas</taxon>
    </lineage>
</organism>
<accession>A0ABS7AAP5</accession>
<dbReference type="EMBL" id="JAHYBZ010000005">
    <property type="protein sequence ID" value="MBW6399374.1"/>
    <property type="molecule type" value="Genomic_DNA"/>
</dbReference>
<evidence type="ECO:0000256" key="1">
    <source>
        <dbReference type="SAM" id="Phobius"/>
    </source>
</evidence>
<gene>
    <name evidence="2" type="ORF">KPL78_16060</name>
</gene>
<evidence type="ECO:0000313" key="3">
    <source>
        <dbReference type="Proteomes" id="UP001196565"/>
    </source>
</evidence>
<proteinExistence type="predicted"/>
<keyword evidence="3" id="KW-1185">Reference proteome</keyword>
<dbReference type="Pfam" id="PF10617">
    <property type="entry name" value="DUF2474"/>
    <property type="match status" value="1"/>
</dbReference>
<dbReference type="InterPro" id="IPR018895">
    <property type="entry name" value="DUF2474"/>
</dbReference>
<dbReference type="RefSeq" id="WP_219763980.1">
    <property type="nucleotide sequence ID" value="NZ_JAHYBZ010000005.1"/>
</dbReference>
<keyword evidence="1" id="KW-0472">Membrane</keyword>
<keyword evidence="1" id="KW-0812">Transmembrane</keyword>
<comment type="caution">
    <text evidence="2">The sequence shown here is derived from an EMBL/GenBank/DDBJ whole genome shotgun (WGS) entry which is preliminary data.</text>
</comment>
<sequence>MSDASRDRKPWLRRGGWFVLIWLVSVLALAVVAVVFRLLMNLTGMTV</sequence>
<evidence type="ECO:0000313" key="2">
    <source>
        <dbReference type="EMBL" id="MBW6399374.1"/>
    </source>
</evidence>
<protein>
    <submittedName>
        <fullName evidence="2">DUF2474 family protein</fullName>
    </submittedName>
</protein>
<feature type="transmembrane region" description="Helical" evidence="1">
    <location>
        <begin position="16"/>
        <end position="40"/>
    </location>
</feature>
<name>A0ABS7AAP5_9PROT</name>
<dbReference type="Proteomes" id="UP001196565">
    <property type="component" value="Unassembled WGS sequence"/>
</dbReference>
<reference evidence="2 3" key="1">
    <citation type="submission" date="2021-07" db="EMBL/GenBank/DDBJ databases">
        <authorList>
            <person name="So Y."/>
        </authorList>
    </citation>
    <scope>NUCLEOTIDE SEQUENCE [LARGE SCALE GENOMIC DNA]</scope>
    <source>
        <strain evidence="2 3">HJA6</strain>
    </source>
</reference>
<keyword evidence="1" id="KW-1133">Transmembrane helix</keyword>